<evidence type="ECO:0000259" key="11">
    <source>
        <dbReference type="PROSITE" id="PS51900"/>
    </source>
</evidence>
<dbReference type="GO" id="GO:0015074">
    <property type="term" value="P:DNA integration"/>
    <property type="evidence" value="ECO:0007669"/>
    <property type="project" value="UniProtKB-KW"/>
</dbReference>
<dbReference type="PROSITE" id="PS51900">
    <property type="entry name" value="CB"/>
    <property type="match status" value="1"/>
</dbReference>
<dbReference type="KEGG" id="alkq:M9189_08905"/>
<evidence type="ECO:0000256" key="3">
    <source>
        <dbReference type="ARBA" id="ARBA00022618"/>
    </source>
</evidence>
<organism evidence="12 13">
    <name type="scientific">Xiashengella succiniciproducens</name>
    <dbReference type="NCBI Taxonomy" id="2949635"/>
    <lineage>
        <taxon>Bacteria</taxon>
        <taxon>Pseudomonadati</taxon>
        <taxon>Bacteroidota</taxon>
        <taxon>Bacteroidia</taxon>
        <taxon>Marinilabiliales</taxon>
        <taxon>Marinilabiliaceae</taxon>
        <taxon>Xiashengella</taxon>
    </lineage>
</organism>
<dbReference type="GO" id="GO:0003677">
    <property type="term" value="F:DNA binding"/>
    <property type="evidence" value="ECO:0007669"/>
    <property type="project" value="UniProtKB-UniRule"/>
</dbReference>
<evidence type="ECO:0000256" key="1">
    <source>
        <dbReference type="ARBA" id="ARBA00004496"/>
    </source>
</evidence>
<dbReference type="InterPro" id="IPR050090">
    <property type="entry name" value="Tyrosine_recombinase_XerCD"/>
</dbReference>
<keyword evidence="3" id="KW-0132">Cell division</keyword>
<accession>A0A9J6ZMV2</accession>
<sequence length="294" mass="33606">MDHIKSFSRYLRSEKRCSEHTLAAYENDVRAFLDFLGSSDTSALLSVSTRDIRGWIISMSESGMSPRTIHRRISALRTLYKHLQVLGEIDHNPATIINLPKIPRRLPQFVQEQAMTQLLDNNNFGEGYEGIRNKLIIELFYDTGMRLAEMISLRLSDVDMNSRFVKVQGKRSRERIIPLPGECYTLLKKYLDIRTETFGANASPWLFLTSKGEKVYPKLIYRIVHSSLATVTTLSKKSPHVLRHTYASVLLNRGADLNAIKELLGHANLNATQVYTHTTFEQLNAIYKQAHPRA</sequence>
<dbReference type="InterPro" id="IPR013762">
    <property type="entry name" value="Integrase-like_cat_sf"/>
</dbReference>
<keyword evidence="13" id="KW-1185">Reference proteome</keyword>
<keyword evidence="7" id="KW-0233">DNA recombination</keyword>
<dbReference type="PROSITE" id="PS51898">
    <property type="entry name" value="TYR_RECOMBINASE"/>
    <property type="match status" value="1"/>
</dbReference>
<dbReference type="GO" id="GO:0051301">
    <property type="term" value="P:cell division"/>
    <property type="evidence" value="ECO:0007669"/>
    <property type="project" value="UniProtKB-KW"/>
</dbReference>
<feature type="domain" description="Tyr recombinase" evidence="10">
    <location>
        <begin position="105"/>
        <end position="288"/>
    </location>
</feature>
<dbReference type="AlphaFoldDB" id="A0A9J6ZMV2"/>
<evidence type="ECO:0000259" key="10">
    <source>
        <dbReference type="PROSITE" id="PS51898"/>
    </source>
</evidence>
<comment type="subcellular location">
    <subcellularLocation>
        <location evidence="1">Cytoplasm</location>
    </subcellularLocation>
</comment>
<keyword evidence="6 9" id="KW-0238">DNA-binding</keyword>
<dbReference type="GO" id="GO:0006310">
    <property type="term" value="P:DNA recombination"/>
    <property type="evidence" value="ECO:0007669"/>
    <property type="project" value="UniProtKB-KW"/>
</dbReference>
<keyword evidence="4" id="KW-0159">Chromosome partition</keyword>
<dbReference type="GO" id="GO:0005737">
    <property type="term" value="C:cytoplasm"/>
    <property type="evidence" value="ECO:0007669"/>
    <property type="project" value="UniProtKB-SubCell"/>
</dbReference>
<evidence type="ECO:0000313" key="12">
    <source>
        <dbReference type="EMBL" id="URW78971.1"/>
    </source>
</evidence>
<dbReference type="Proteomes" id="UP001056426">
    <property type="component" value="Chromosome"/>
</dbReference>
<gene>
    <name evidence="12" type="ORF">M9189_08905</name>
</gene>
<dbReference type="Pfam" id="PF02899">
    <property type="entry name" value="Phage_int_SAM_1"/>
    <property type="match status" value="1"/>
</dbReference>
<dbReference type="InterPro" id="IPR010998">
    <property type="entry name" value="Integrase_recombinase_N"/>
</dbReference>
<feature type="domain" description="Core-binding (CB)" evidence="11">
    <location>
        <begin position="1"/>
        <end position="84"/>
    </location>
</feature>
<dbReference type="SUPFAM" id="SSF56349">
    <property type="entry name" value="DNA breaking-rejoining enzymes"/>
    <property type="match status" value="1"/>
</dbReference>
<keyword evidence="8" id="KW-0131">Cell cycle</keyword>
<dbReference type="Gene3D" id="1.10.443.10">
    <property type="entry name" value="Intergrase catalytic core"/>
    <property type="match status" value="1"/>
</dbReference>
<proteinExistence type="predicted"/>
<name>A0A9J6ZMV2_9BACT</name>
<dbReference type="InterPro" id="IPR004107">
    <property type="entry name" value="Integrase_SAM-like_N"/>
</dbReference>
<evidence type="ECO:0000256" key="5">
    <source>
        <dbReference type="ARBA" id="ARBA00022908"/>
    </source>
</evidence>
<dbReference type="InterPro" id="IPR011010">
    <property type="entry name" value="DNA_brk_join_enz"/>
</dbReference>
<evidence type="ECO:0000256" key="9">
    <source>
        <dbReference type="PROSITE-ProRule" id="PRU01248"/>
    </source>
</evidence>
<reference evidence="12" key="2">
    <citation type="submission" date="2022-06" db="EMBL/GenBank/DDBJ databases">
        <title>Xiashengella guii gen. nov. sp. nov., a bacterium isolated form anaerobic digestion tank.</title>
        <authorList>
            <person name="Huang H."/>
        </authorList>
    </citation>
    <scope>NUCLEOTIDE SEQUENCE</scope>
    <source>
        <strain evidence="12">Ai-910</strain>
    </source>
</reference>
<dbReference type="InterPro" id="IPR044068">
    <property type="entry name" value="CB"/>
</dbReference>
<protein>
    <submittedName>
        <fullName evidence="12">Tyrosine-type recombinase/integrase</fullName>
    </submittedName>
</protein>
<dbReference type="Gene3D" id="1.10.150.130">
    <property type="match status" value="1"/>
</dbReference>
<dbReference type="Pfam" id="PF00589">
    <property type="entry name" value="Phage_integrase"/>
    <property type="match status" value="1"/>
</dbReference>
<dbReference type="PANTHER" id="PTHR30349">
    <property type="entry name" value="PHAGE INTEGRASE-RELATED"/>
    <property type="match status" value="1"/>
</dbReference>
<evidence type="ECO:0000256" key="2">
    <source>
        <dbReference type="ARBA" id="ARBA00022490"/>
    </source>
</evidence>
<evidence type="ECO:0000256" key="4">
    <source>
        <dbReference type="ARBA" id="ARBA00022829"/>
    </source>
</evidence>
<evidence type="ECO:0000256" key="8">
    <source>
        <dbReference type="ARBA" id="ARBA00023306"/>
    </source>
</evidence>
<evidence type="ECO:0000256" key="7">
    <source>
        <dbReference type="ARBA" id="ARBA00023172"/>
    </source>
</evidence>
<dbReference type="RefSeq" id="WP_250722471.1">
    <property type="nucleotide sequence ID" value="NZ_CP098400.1"/>
</dbReference>
<dbReference type="EMBL" id="CP098400">
    <property type="protein sequence ID" value="URW78971.1"/>
    <property type="molecule type" value="Genomic_DNA"/>
</dbReference>
<dbReference type="InterPro" id="IPR002104">
    <property type="entry name" value="Integrase_catalytic"/>
</dbReference>
<evidence type="ECO:0000256" key="6">
    <source>
        <dbReference type="ARBA" id="ARBA00023125"/>
    </source>
</evidence>
<evidence type="ECO:0000313" key="13">
    <source>
        <dbReference type="Proteomes" id="UP001056426"/>
    </source>
</evidence>
<dbReference type="PANTHER" id="PTHR30349:SF77">
    <property type="entry name" value="TYROSINE RECOMBINASE XERC"/>
    <property type="match status" value="1"/>
</dbReference>
<keyword evidence="2" id="KW-0963">Cytoplasm</keyword>
<keyword evidence="5" id="KW-0229">DNA integration</keyword>
<dbReference type="GO" id="GO:0007059">
    <property type="term" value="P:chromosome segregation"/>
    <property type="evidence" value="ECO:0007669"/>
    <property type="project" value="UniProtKB-KW"/>
</dbReference>
<reference evidence="12" key="1">
    <citation type="submission" date="2022-05" db="EMBL/GenBank/DDBJ databases">
        <authorList>
            <person name="Sun X."/>
        </authorList>
    </citation>
    <scope>NUCLEOTIDE SEQUENCE</scope>
    <source>
        <strain evidence="12">Ai-910</strain>
    </source>
</reference>